<dbReference type="InterPro" id="IPR024516">
    <property type="entry name" value="Mce_C"/>
</dbReference>
<gene>
    <name evidence="4" type="ORF">O4220_22940</name>
</gene>
<dbReference type="EMBL" id="JAPWIJ010000011">
    <property type="protein sequence ID" value="MCZ4521383.1"/>
    <property type="molecule type" value="Genomic_DNA"/>
</dbReference>
<dbReference type="Pfam" id="PF02470">
    <property type="entry name" value="MlaD"/>
    <property type="match status" value="1"/>
</dbReference>
<organism evidence="4 5">
    <name type="scientific">Rhodococcus ruber</name>
    <dbReference type="NCBI Taxonomy" id="1830"/>
    <lineage>
        <taxon>Bacteria</taxon>
        <taxon>Bacillati</taxon>
        <taxon>Actinomycetota</taxon>
        <taxon>Actinomycetes</taxon>
        <taxon>Mycobacteriales</taxon>
        <taxon>Nocardiaceae</taxon>
        <taxon>Rhodococcus</taxon>
    </lineage>
</organism>
<evidence type="ECO:0000313" key="4">
    <source>
        <dbReference type="EMBL" id="MCZ4521383.1"/>
    </source>
</evidence>
<name>A0ABT4MK82_9NOCA</name>
<protein>
    <submittedName>
        <fullName evidence="4">MCE family protein</fullName>
    </submittedName>
</protein>
<dbReference type="Pfam" id="PF11887">
    <property type="entry name" value="Mce4_CUP1"/>
    <property type="match status" value="1"/>
</dbReference>
<dbReference type="PANTHER" id="PTHR33371:SF4">
    <property type="entry name" value="INTERMEMBRANE PHOSPHOLIPID TRANSPORT SYSTEM BINDING PROTEIN MLAD"/>
    <property type="match status" value="1"/>
</dbReference>
<evidence type="ECO:0000313" key="5">
    <source>
        <dbReference type="Proteomes" id="UP001081071"/>
    </source>
</evidence>
<sequence>MTRQWKRPVIVGASLVAVVALTTTVASASGVIDVASRTSSVCAQFTDTVGLYEGNSVTMLGVEVGTVTSIATDDSVPDGVLVTMEVDENLALPADVGAVTLSSSIVTDRHVEFTEPYTDGPELDRAECIPLARTRTPLGASETFDAVSTLATDLLGPANADGTRPEILGNALRSVDGALDGSGPQLNSAIAQLSTLVGEPSDRDATVRRLIDNIDKLVDVFAVSWPDVAKLLDNLKAGMITLTEFTTSFSGGVALAVDLIPVLARQLDKYGDKVYGFLDQLIPIVDVGLGRIGDIKDILEQVPTVSDSLVTLYDEDLRAGRLTYHPPQFEIDTNSPNEICAVINKYRPTCSADQQRGDVIDVGLVQLILGSAGWR</sequence>
<comment type="caution">
    <text evidence="4">The sequence shown here is derived from an EMBL/GenBank/DDBJ whole genome shotgun (WGS) entry which is preliminary data.</text>
</comment>
<accession>A0ABT4MK82</accession>
<evidence type="ECO:0000256" key="1">
    <source>
        <dbReference type="SAM" id="SignalP"/>
    </source>
</evidence>
<keyword evidence="5" id="KW-1185">Reference proteome</keyword>
<proteinExistence type="predicted"/>
<dbReference type="Proteomes" id="UP001081071">
    <property type="component" value="Unassembled WGS sequence"/>
</dbReference>
<feature type="domain" description="Mce/MlaD" evidence="2">
    <location>
        <begin position="39"/>
        <end position="115"/>
    </location>
</feature>
<dbReference type="InterPro" id="IPR005693">
    <property type="entry name" value="Mce"/>
</dbReference>
<dbReference type="PANTHER" id="PTHR33371">
    <property type="entry name" value="INTERMEMBRANE PHOSPHOLIPID TRANSPORT SYSTEM BINDING PROTEIN MLAD-RELATED"/>
    <property type="match status" value="1"/>
</dbReference>
<dbReference type="InterPro" id="IPR052336">
    <property type="entry name" value="MlaD_Phospholipid_Transporter"/>
</dbReference>
<evidence type="ECO:0000259" key="3">
    <source>
        <dbReference type="Pfam" id="PF11887"/>
    </source>
</evidence>
<dbReference type="NCBIfam" id="TIGR00996">
    <property type="entry name" value="Mtu_fam_mce"/>
    <property type="match status" value="1"/>
</dbReference>
<feature type="domain" description="Mammalian cell entry C-terminal" evidence="3">
    <location>
        <begin position="164"/>
        <end position="286"/>
    </location>
</feature>
<feature type="signal peptide" evidence="1">
    <location>
        <begin position="1"/>
        <end position="28"/>
    </location>
</feature>
<dbReference type="RefSeq" id="WP_269607822.1">
    <property type="nucleotide sequence ID" value="NZ_JAPWIJ010000011.1"/>
</dbReference>
<dbReference type="InterPro" id="IPR003399">
    <property type="entry name" value="Mce/MlaD"/>
</dbReference>
<feature type="chain" id="PRO_5045447339" evidence="1">
    <location>
        <begin position="29"/>
        <end position="375"/>
    </location>
</feature>
<keyword evidence="1" id="KW-0732">Signal</keyword>
<reference evidence="4" key="1">
    <citation type="submission" date="2022-12" db="EMBL/GenBank/DDBJ databases">
        <authorList>
            <person name="Krivoruchko A.V."/>
            <person name="Elkin A."/>
        </authorList>
    </citation>
    <scope>NUCLEOTIDE SEQUENCE</scope>
    <source>
        <strain evidence="4">IEGM 1391</strain>
    </source>
</reference>
<evidence type="ECO:0000259" key="2">
    <source>
        <dbReference type="Pfam" id="PF02470"/>
    </source>
</evidence>